<feature type="signal peptide" evidence="1">
    <location>
        <begin position="1"/>
        <end position="19"/>
    </location>
</feature>
<feature type="chain" id="PRO_5002065300" evidence="1">
    <location>
        <begin position="20"/>
        <end position="460"/>
    </location>
</feature>
<gene>
    <name evidence="2" type="ORF">OESDEN_11559</name>
</gene>
<keyword evidence="3" id="KW-1185">Reference proteome</keyword>
<protein>
    <submittedName>
        <fullName evidence="2">Uncharacterized protein</fullName>
    </submittedName>
</protein>
<reference evidence="2 3" key="1">
    <citation type="submission" date="2014-03" db="EMBL/GenBank/DDBJ databases">
        <title>Draft genome of the hookworm Oesophagostomum dentatum.</title>
        <authorList>
            <person name="Mitreva M."/>
        </authorList>
    </citation>
    <scope>NUCLEOTIDE SEQUENCE [LARGE SCALE GENOMIC DNA]</scope>
    <source>
        <strain evidence="2 3">OD-Hann</strain>
    </source>
</reference>
<evidence type="ECO:0000313" key="2">
    <source>
        <dbReference type="EMBL" id="KHJ88645.1"/>
    </source>
</evidence>
<evidence type="ECO:0000256" key="1">
    <source>
        <dbReference type="SAM" id="SignalP"/>
    </source>
</evidence>
<accession>A0A0B1SZT8</accession>
<sequence length="460" mass="50444">MHNMLLVFFTLLALGSCLPRLRDPFDAPTSFHNKRSSIPPVDPFFSLRDDPGSVFHVDVDGVAAVPPKKFEKVPIHKSKRPVFDEDRPIPDVLHAPRNLEFLQPQPGVPPKLTGAFVPPEQERTPTPGDFEFFNFGEGDGAVINPAATYLKGGDFEKVPPLKCKMLGCTGPLPNDGTFLIDPPTGRGKACHQTFVPLNGCTSNKGYPMGMLCSICCDCSASFIREMKKTHGYKVSYPACLPRLRDPFDAPTNFHNKRSSIPPVDPFFSLRDDPGRALHMDVDGVAAVPPKKFEKVPIHKSKRPVFNEDRPIPDVLHAPRNFEFLQPQPGVPPKLTGAFVPPEQERTPSPADFEFFNFGEGDGAVINPAATYLKGGDFEKVPPLKCKMLGCTGPLPNDGTFLIDPPTGHGKACHQTFVPLNGCTSNKGYPMGMLCSICCDCSASFIREMKKTHGYKVNYPA</sequence>
<evidence type="ECO:0000313" key="3">
    <source>
        <dbReference type="Proteomes" id="UP000053660"/>
    </source>
</evidence>
<dbReference type="Proteomes" id="UP000053660">
    <property type="component" value="Unassembled WGS sequence"/>
</dbReference>
<name>A0A0B1SZT8_OESDE</name>
<dbReference type="OrthoDB" id="5800408at2759"/>
<organism evidence="2 3">
    <name type="scientific">Oesophagostomum dentatum</name>
    <name type="common">Nodular worm</name>
    <dbReference type="NCBI Taxonomy" id="61180"/>
    <lineage>
        <taxon>Eukaryota</taxon>
        <taxon>Metazoa</taxon>
        <taxon>Ecdysozoa</taxon>
        <taxon>Nematoda</taxon>
        <taxon>Chromadorea</taxon>
        <taxon>Rhabditida</taxon>
        <taxon>Rhabditina</taxon>
        <taxon>Rhabditomorpha</taxon>
        <taxon>Strongyloidea</taxon>
        <taxon>Strongylidae</taxon>
        <taxon>Oesophagostomum</taxon>
    </lineage>
</organism>
<proteinExistence type="predicted"/>
<dbReference type="EMBL" id="KN555493">
    <property type="protein sequence ID" value="KHJ88645.1"/>
    <property type="molecule type" value="Genomic_DNA"/>
</dbReference>
<dbReference type="AlphaFoldDB" id="A0A0B1SZT8"/>
<keyword evidence="1" id="KW-0732">Signal</keyword>